<dbReference type="Gene3D" id="3.50.50.60">
    <property type="entry name" value="FAD/NAD(P)-binding domain"/>
    <property type="match status" value="1"/>
</dbReference>
<evidence type="ECO:0000313" key="2">
    <source>
        <dbReference type="EMBL" id="KRR01835.1"/>
    </source>
</evidence>
<sequence>MGKAFDVIVMGARCAGSPTAMLLARKGYRVLAVDRASFPSDTVSTHLVHPRAVNALARWGLLDRLIATGCPPIHTYAFDFGAFTIAGAPGTDKDAVAYCPRRTILDKLLVDAVAEAGAEVRQGFVVEEIMIEEDRVVGIKGRSKHGGTVTESADVVVGADGRHSMLSEAVHPEHYREKPPLCAGYYSYWSGLPTDGRFEVYIRDRRAFAAMPTHDDLTLVIAGWPYAEFADNKRDIEGHYLKAIEQAPHFAARLRRATREAPFAGAAVPNYFCKPYGPGWALAGDAGYNRDFITAQGILDAFRDAELCATAIDQSLSGARPFEDAMAEYQRIRDADVGAMYDFTCDLATLEPPPPELQLILGAVHGNQAAMDGFARLNAGTISPTEFFAPENIEAIFAAAATGTQRASAS</sequence>
<organism evidence="2 3">
    <name type="scientific">Bradyrhizobium jicamae</name>
    <dbReference type="NCBI Taxonomy" id="280332"/>
    <lineage>
        <taxon>Bacteria</taxon>
        <taxon>Pseudomonadati</taxon>
        <taxon>Pseudomonadota</taxon>
        <taxon>Alphaproteobacteria</taxon>
        <taxon>Hyphomicrobiales</taxon>
        <taxon>Nitrobacteraceae</taxon>
        <taxon>Bradyrhizobium</taxon>
    </lineage>
</organism>
<dbReference type="GO" id="GO:0071949">
    <property type="term" value="F:FAD binding"/>
    <property type="evidence" value="ECO:0007669"/>
    <property type="project" value="InterPro"/>
</dbReference>
<dbReference type="SUPFAM" id="SSF51905">
    <property type="entry name" value="FAD/NAD(P)-binding domain"/>
    <property type="match status" value="1"/>
</dbReference>
<dbReference type="STRING" id="280332.CQ12_13390"/>
<dbReference type="PANTHER" id="PTHR42685">
    <property type="entry name" value="GERANYLGERANYL DIPHOSPHATE REDUCTASE"/>
    <property type="match status" value="1"/>
</dbReference>
<dbReference type="AlphaFoldDB" id="A0A0R3L2N3"/>
<dbReference type="Pfam" id="PF01494">
    <property type="entry name" value="FAD_binding_3"/>
    <property type="match status" value="1"/>
</dbReference>
<comment type="caution">
    <text evidence="2">The sequence shown here is derived from an EMBL/GenBank/DDBJ whole genome shotgun (WGS) entry which is preliminary data.</text>
</comment>
<evidence type="ECO:0000313" key="3">
    <source>
        <dbReference type="Proteomes" id="UP000050863"/>
    </source>
</evidence>
<evidence type="ECO:0000259" key="1">
    <source>
        <dbReference type="Pfam" id="PF01494"/>
    </source>
</evidence>
<feature type="domain" description="FAD-binding" evidence="1">
    <location>
        <begin position="6"/>
        <end position="173"/>
    </location>
</feature>
<dbReference type="RefSeq" id="WP_057838399.1">
    <property type="nucleotide sequence ID" value="NZ_LLXZ01000162.1"/>
</dbReference>
<dbReference type="OrthoDB" id="103324at2"/>
<proteinExistence type="predicted"/>
<protein>
    <submittedName>
        <fullName evidence="2">Oxidoreductase</fullName>
    </submittedName>
</protein>
<dbReference type="PRINTS" id="PR00420">
    <property type="entry name" value="RNGMNOXGNASE"/>
</dbReference>
<accession>A0A0R3L2N3</accession>
<keyword evidence="3" id="KW-1185">Reference proteome</keyword>
<dbReference type="InterPro" id="IPR036188">
    <property type="entry name" value="FAD/NAD-bd_sf"/>
</dbReference>
<dbReference type="InterPro" id="IPR002938">
    <property type="entry name" value="FAD-bd"/>
</dbReference>
<gene>
    <name evidence="2" type="ORF">CQ12_13390</name>
</gene>
<name>A0A0R3L2N3_9BRAD</name>
<dbReference type="EMBL" id="LLXZ01000162">
    <property type="protein sequence ID" value="KRR01835.1"/>
    <property type="molecule type" value="Genomic_DNA"/>
</dbReference>
<dbReference type="InterPro" id="IPR050407">
    <property type="entry name" value="Geranylgeranyl_reductase"/>
</dbReference>
<dbReference type="PANTHER" id="PTHR42685:SF22">
    <property type="entry name" value="CONDITIONED MEDIUM FACTOR RECEPTOR 1"/>
    <property type="match status" value="1"/>
</dbReference>
<reference evidence="2 3" key="1">
    <citation type="submission" date="2014-03" db="EMBL/GenBank/DDBJ databases">
        <title>Bradyrhizobium valentinum sp. nov., isolated from effective nodules of Lupinus mariae-josephae, a lupine endemic of basic-lime soils in Eastern Spain.</title>
        <authorList>
            <person name="Duran D."/>
            <person name="Rey L."/>
            <person name="Navarro A."/>
            <person name="Busquets A."/>
            <person name="Imperial J."/>
            <person name="Ruiz-Argueso T."/>
        </authorList>
    </citation>
    <scope>NUCLEOTIDE SEQUENCE [LARGE SCALE GENOMIC DNA]</scope>
    <source>
        <strain evidence="2 3">PAC68</strain>
    </source>
</reference>
<dbReference type="Proteomes" id="UP000050863">
    <property type="component" value="Unassembled WGS sequence"/>
</dbReference>